<organism evidence="2 3">
    <name type="scientific">Puccinia sorghi</name>
    <dbReference type="NCBI Taxonomy" id="27349"/>
    <lineage>
        <taxon>Eukaryota</taxon>
        <taxon>Fungi</taxon>
        <taxon>Dikarya</taxon>
        <taxon>Basidiomycota</taxon>
        <taxon>Pucciniomycotina</taxon>
        <taxon>Pucciniomycetes</taxon>
        <taxon>Pucciniales</taxon>
        <taxon>Pucciniaceae</taxon>
        <taxon>Puccinia</taxon>
    </lineage>
</organism>
<evidence type="ECO:0000313" key="3">
    <source>
        <dbReference type="Proteomes" id="UP000037035"/>
    </source>
</evidence>
<accession>A0A0L6VM86</accession>
<evidence type="ECO:0000313" key="2">
    <source>
        <dbReference type="EMBL" id="KNZ61858.1"/>
    </source>
</evidence>
<feature type="transmembrane region" description="Helical" evidence="1">
    <location>
        <begin position="376"/>
        <end position="403"/>
    </location>
</feature>
<reference evidence="2 3" key="1">
    <citation type="submission" date="2015-08" db="EMBL/GenBank/DDBJ databases">
        <title>Next Generation Sequencing and Analysis of the Genome of Puccinia sorghi L Schw, the Causal Agent of Maize Common Rust.</title>
        <authorList>
            <person name="Rochi L."/>
            <person name="Burguener G."/>
            <person name="Darino M."/>
            <person name="Turjanski A."/>
            <person name="Kreff E."/>
            <person name="Dieguez M.J."/>
            <person name="Sacco F."/>
        </authorList>
    </citation>
    <scope>NUCLEOTIDE SEQUENCE [LARGE SCALE GENOMIC DNA]</scope>
    <source>
        <strain evidence="2 3">RO10H11247</strain>
    </source>
</reference>
<dbReference type="EMBL" id="LAVV01003887">
    <property type="protein sequence ID" value="KNZ61858.1"/>
    <property type="molecule type" value="Genomic_DNA"/>
</dbReference>
<name>A0A0L6VM86_9BASI</name>
<keyword evidence="1" id="KW-0472">Membrane</keyword>
<evidence type="ECO:0000256" key="1">
    <source>
        <dbReference type="SAM" id="Phobius"/>
    </source>
</evidence>
<keyword evidence="3" id="KW-1185">Reference proteome</keyword>
<dbReference type="VEuPathDB" id="FungiDB:VP01_1349g1"/>
<dbReference type="AlphaFoldDB" id="A0A0L6VM86"/>
<feature type="transmembrane region" description="Helical" evidence="1">
    <location>
        <begin position="24"/>
        <end position="47"/>
    </location>
</feature>
<comment type="caution">
    <text evidence="2">The sequence shown here is derived from an EMBL/GenBank/DDBJ whole genome shotgun (WGS) entry which is preliminary data.</text>
</comment>
<keyword evidence="1" id="KW-1133">Transmembrane helix</keyword>
<keyword evidence="1" id="KW-0812">Transmembrane</keyword>
<sequence length="407" mass="47727">MHIHCADCTVTVPKPVHMQKFEQFYFSIMSFLFYKCLTGFTHILIIFNHNQHVHTQILLYRPSDAQGKGPYYFQIIEMWEIHSGGDRMAGKQLHCKEHVLKYWSEPFITGLLWKWHRGSSGEIYFTKVGEPQIEYLFNLNCEPENDYIVNLEYTKFWTGLMSLRLTSHCSGCVVTRQPAKNDIINSHYLVRQQACPKGFNCFFIFTSNFHKLNCSILKYSPHFSTHVQYMRCDIVVFILLIFLPMYNTCGKIIPDEDLKPQAQNKPEPKQITHQENFIQRRLVYHSVSLRDIWSSFVVLLLYSRLKIESFASSKMELSEKFYPSEQNHQDHYRTPRLIAKSLSHFSVSLSLARILLPSNHLSFLFSSLLKGLFLNQPSLLTCFSPFLSIFSSLLFFWVVFYSIEPTT</sequence>
<gene>
    <name evidence="2" type="ORF">VP01_1349g1</name>
</gene>
<dbReference type="Proteomes" id="UP000037035">
    <property type="component" value="Unassembled WGS sequence"/>
</dbReference>
<proteinExistence type="predicted"/>
<protein>
    <submittedName>
        <fullName evidence="2">Uncharacterized protein</fullName>
    </submittedName>
</protein>